<dbReference type="SUPFAM" id="SSF48371">
    <property type="entry name" value="ARM repeat"/>
    <property type="match status" value="1"/>
</dbReference>
<dbReference type="Pfam" id="PF04826">
    <property type="entry name" value="Arm_2"/>
    <property type="match status" value="1"/>
</dbReference>
<feature type="compositionally biased region" description="Low complexity" evidence="1">
    <location>
        <begin position="50"/>
        <end position="66"/>
    </location>
</feature>
<dbReference type="Proteomes" id="UP001652624">
    <property type="component" value="Chromosome X"/>
</dbReference>
<evidence type="ECO:0000256" key="1">
    <source>
        <dbReference type="SAM" id="MobiDB-lite"/>
    </source>
</evidence>
<dbReference type="RefSeq" id="XP_060039309.1">
    <property type="nucleotide sequence ID" value="XM_060183326.1"/>
</dbReference>
<dbReference type="RefSeq" id="XP_060039308.1">
    <property type="nucleotide sequence ID" value="XM_060183325.1"/>
</dbReference>
<dbReference type="PANTHER" id="PTHR47081:SF2">
    <property type="entry name" value="ARMADILLO REPEAT-CONTAINING X-LINKED PROTEIN 5"/>
    <property type="match status" value="1"/>
</dbReference>
<name>A0ABM3WRW5_ERIEU</name>
<dbReference type="Gene3D" id="1.25.10.10">
    <property type="entry name" value="Leucine-rich Repeat Variant"/>
    <property type="match status" value="1"/>
</dbReference>
<feature type="region of interest" description="Disordered" evidence="1">
    <location>
        <begin position="1"/>
        <end position="79"/>
    </location>
</feature>
<gene>
    <name evidence="4 5 6 7" type="primary">ARMCX5</name>
</gene>
<dbReference type="InterPro" id="IPR016024">
    <property type="entry name" value="ARM-type_fold"/>
</dbReference>
<evidence type="ECO:0000313" key="7">
    <source>
        <dbReference type="RefSeq" id="XP_060039311.1"/>
    </source>
</evidence>
<dbReference type="InterPro" id="IPR006911">
    <property type="entry name" value="ARM-rpt_dom"/>
</dbReference>
<protein>
    <submittedName>
        <fullName evidence="4 5">Armadillo repeat-containing X-linked protein 5 isoform X1</fullName>
    </submittedName>
</protein>
<evidence type="ECO:0000313" key="3">
    <source>
        <dbReference type="Proteomes" id="UP001652624"/>
    </source>
</evidence>
<evidence type="ECO:0000313" key="6">
    <source>
        <dbReference type="RefSeq" id="XP_060039310.1"/>
    </source>
</evidence>
<evidence type="ECO:0000313" key="5">
    <source>
        <dbReference type="RefSeq" id="XP_060039309.1"/>
    </source>
</evidence>
<reference evidence="4 5" key="1">
    <citation type="submission" date="2025-05" db="UniProtKB">
        <authorList>
            <consortium name="RefSeq"/>
        </authorList>
    </citation>
    <scope>IDENTIFICATION</scope>
</reference>
<feature type="domain" description="Armadillo repeat-containing" evidence="2">
    <location>
        <begin position="231"/>
        <end position="451"/>
    </location>
</feature>
<dbReference type="RefSeq" id="XP_060039311.1">
    <property type="nucleotide sequence ID" value="XM_060183328.1"/>
</dbReference>
<organism evidence="3 6">
    <name type="scientific">Erinaceus europaeus</name>
    <name type="common">Western European hedgehog</name>
    <dbReference type="NCBI Taxonomy" id="9365"/>
    <lineage>
        <taxon>Eukaryota</taxon>
        <taxon>Metazoa</taxon>
        <taxon>Chordata</taxon>
        <taxon>Craniata</taxon>
        <taxon>Vertebrata</taxon>
        <taxon>Euteleostomi</taxon>
        <taxon>Mammalia</taxon>
        <taxon>Eutheria</taxon>
        <taxon>Laurasiatheria</taxon>
        <taxon>Eulipotyphla</taxon>
        <taxon>Erinaceidae</taxon>
        <taxon>Erinaceinae</taxon>
        <taxon>Erinaceus</taxon>
    </lineage>
</organism>
<dbReference type="RefSeq" id="XP_060039310.1">
    <property type="nucleotide sequence ID" value="XM_060183327.1"/>
</dbReference>
<sequence>MASVNKTKGVAEAKATPLAEPGAASQTKSKKTLSKGSAVTKCKVKSDGGNKINNKSTTKNTEKANTGSKPQKRGETNVKFKTGDKDDILIVPSDEDEEYVCSWFWTGEEPSVGSWFWPEEENPYQIYIPLPKIEDKPAEPELAIKQKAAAWFRARYCVLVPLEGLEPPEGNWTLVETLIETPLGIRPLTKIPPYKGPYLQTLAEIKNQIRYRENYGPNPKTCRCKSRTFSLEPEEFDKLVALLKLTRDPFIHEIARMIMGISPAYPFTQDIVHDVGITVMIENLINNPDAGEYRRVLNIAKANSESLEEPEAGKSHTLQVCKNVFSSPLNSPVQLDALKLLEQLSVDYEEHQIVASYIPDFLILLKKGSVKTKFHVLKIFFRLSKNQANTRELISAKVLSSLIAPFNKNESKTNVLSIIEIFENINFHFKKKAKLFTKEEFTKSELISIFKEAKEFGQKLQDIAEHNDPEACFKSGYFFKERKEEAGTTFWSVDEVGAKRGNTGDSYTIAHDRRNCCLLYGSLNQRKKGILYHRVQEDLLSAVGINTTGSKKRGDIAPHQFRSISSRCSGGVRIAADYHPQQVCTHPGTIRPLQDLLCFFCTLLYFWLRLGLGRKLINCCIGN</sequence>
<dbReference type="PANTHER" id="PTHR47081">
    <property type="match status" value="1"/>
</dbReference>
<evidence type="ECO:0000259" key="2">
    <source>
        <dbReference type="Pfam" id="PF04826"/>
    </source>
</evidence>
<evidence type="ECO:0000313" key="4">
    <source>
        <dbReference type="RefSeq" id="XP_060039308.1"/>
    </source>
</evidence>
<dbReference type="InterPro" id="IPR011989">
    <property type="entry name" value="ARM-like"/>
</dbReference>
<proteinExistence type="predicted"/>
<accession>A0ABM3WRW5</accession>
<keyword evidence="3" id="KW-1185">Reference proteome</keyword>
<dbReference type="GeneID" id="103127421"/>